<evidence type="ECO:0008006" key="3">
    <source>
        <dbReference type="Google" id="ProtNLM"/>
    </source>
</evidence>
<dbReference type="AlphaFoldDB" id="A0A7V4WV54"/>
<comment type="caution">
    <text evidence="2">The sequence shown here is derived from an EMBL/GenBank/DDBJ whole genome shotgun (WGS) entry which is preliminary data.</text>
</comment>
<keyword evidence="1" id="KW-1133">Transmembrane helix</keyword>
<sequence length="262" mass="30184">MSRHQKYLFIVLVMLFCHGLFGQDLERDIQSLEKDFKSFNYKKVIEKGQFLLADPYTSKEDSLRIYKFILSSAYALNDTTLAKKVVLDILACEPSFVPNPRETSPKIIEFFNYVKKQKLPFIQVKRDTVYLPATTKPIKVPLMKPYSLVSGILLPGSGHLLEGFTSRGYVFSAISVTLLAGTIYAAMETGSRYDAYMSAEGNADYNRLYNDYNQMYKTRNALIFVYGLWSLYGLFDLQNQFNAQIQIRTRRNSTSLQFGFRF</sequence>
<organism evidence="2">
    <name type="scientific">Caldithrix abyssi</name>
    <dbReference type="NCBI Taxonomy" id="187145"/>
    <lineage>
        <taxon>Bacteria</taxon>
        <taxon>Pseudomonadati</taxon>
        <taxon>Calditrichota</taxon>
        <taxon>Calditrichia</taxon>
        <taxon>Calditrichales</taxon>
        <taxon>Calditrichaceae</taxon>
        <taxon>Caldithrix</taxon>
    </lineage>
</organism>
<evidence type="ECO:0000256" key="1">
    <source>
        <dbReference type="SAM" id="Phobius"/>
    </source>
</evidence>
<keyword evidence="1" id="KW-0812">Transmembrane</keyword>
<reference evidence="2" key="1">
    <citation type="journal article" date="2020" name="mSystems">
        <title>Genome- and Community-Level Interaction Insights into Carbon Utilization and Element Cycling Functions of Hydrothermarchaeota in Hydrothermal Sediment.</title>
        <authorList>
            <person name="Zhou Z."/>
            <person name="Liu Y."/>
            <person name="Xu W."/>
            <person name="Pan J."/>
            <person name="Luo Z.H."/>
            <person name="Li M."/>
        </authorList>
    </citation>
    <scope>NUCLEOTIDE SEQUENCE [LARGE SCALE GENOMIC DNA]</scope>
    <source>
        <strain evidence="2">HyVt-577</strain>
    </source>
</reference>
<keyword evidence="1" id="KW-0472">Membrane</keyword>
<proteinExistence type="predicted"/>
<protein>
    <recommendedName>
        <fullName evidence="3">DUF5683 domain-containing protein</fullName>
    </recommendedName>
</protein>
<accession>A0A7V4WV54</accession>
<dbReference type="Proteomes" id="UP000885779">
    <property type="component" value="Unassembled WGS sequence"/>
</dbReference>
<feature type="transmembrane region" description="Helical" evidence="1">
    <location>
        <begin position="169"/>
        <end position="187"/>
    </location>
</feature>
<evidence type="ECO:0000313" key="2">
    <source>
        <dbReference type="EMBL" id="HGY55865.1"/>
    </source>
</evidence>
<gene>
    <name evidence="2" type="ORF">ENK44_09195</name>
</gene>
<dbReference type="EMBL" id="DRQG01000086">
    <property type="protein sequence ID" value="HGY55865.1"/>
    <property type="molecule type" value="Genomic_DNA"/>
</dbReference>
<name>A0A7V4WV54_CALAY</name>